<sequence>MTTKRTVAERDHLADIARAAFGPQRRVADVKRVEGGTKKGVYRLTFDDASTAIVYSWDPAENYWPSGPADKLDDHTDPFSHASGFDLFEAAHARLSALGIRTPHIYLADQSKDTFPAEVAVVEDVAGGTLAMLLDEDPRAATMVLAQLSDALEKMHLHEASRFGKVALIDSGGTSRGSSCEQIVLEAALADLADAAPRDPRVAHARDRLANALHELAAAVQPRSHYRLIHGELGPEHVLVDHQGHPVIIDIEGLMYFDVEWEHVFLRHRYNDQYPLLGRNDLDERRLRLYQFAMHISLVAKPLSILDSDFPHREGMIGIAESNLERALSLVN</sequence>
<gene>
    <name evidence="2" type="ORF">HEB94_007814</name>
</gene>
<dbReference type="AlphaFoldDB" id="A0A927RNB4"/>
<evidence type="ECO:0000259" key="1">
    <source>
        <dbReference type="Pfam" id="PF01636"/>
    </source>
</evidence>
<dbReference type="SUPFAM" id="SSF56112">
    <property type="entry name" value="Protein kinase-like (PK-like)"/>
    <property type="match status" value="1"/>
</dbReference>
<dbReference type="Gene3D" id="3.90.1200.10">
    <property type="match status" value="1"/>
</dbReference>
<dbReference type="Pfam" id="PF01636">
    <property type="entry name" value="APH"/>
    <property type="match status" value="1"/>
</dbReference>
<reference evidence="2" key="1">
    <citation type="submission" date="2020-10" db="EMBL/GenBank/DDBJ databases">
        <title>Sequencing the genomes of 1000 actinobacteria strains.</title>
        <authorList>
            <person name="Klenk H.-P."/>
        </authorList>
    </citation>
    <scope>NUCLEOTIDE SEQUENCE</scope>
    <source>
        <strain evidence="2">DSM 45354</strain>
    </source>
</reference>
<accession>A0A927RNB4</accession>
<dbReference type="RefSeq" id="WP_192754255.1">
    <property type="nucleotide sequence ID" value="NZ_BAABJL010000225.1"/>
</dbReference>
<keyword evidence="3" id="KW-1185">Reference proteome</keyword>
<protein>
    <recommendedName>
        <fullName evidence="1">Aminoglycoside phosphotransferase domain-containing protein</fullName>
    </recommendedName>
</protein>
<name>A0A927RNB4_9ACTN</name>
<evidence type="ECO:0000313" key="3">
    <source>
        <dbReference type="Proteomes" id="UP000638648"/>
    </source>
</evidence>
<dbReference type="Proteomes" id="UP000638648">
    <property type="component" value="Unassembled WGS sequence"/>
</dbReference>
<dbReference type="InterPro" id="IPR011009">
    <property type="entry name" value="Kinase-like_dom_sf"/>
</dbReference>
<dbReference type="EMBL" id="JADBEM010000001">
    <property type="protein sequence ID" value="MBE1610966.1"/>
    <property type="molecule type" value="Genomic_DNA"/>
</dbReference>
<organism evidence="2 3">
    <name type="scientific">Actinopolymorpha pittospori</name>
    <dbReference type="NCBI Taxonomy" id="648752"/>
    <lineage>
        <taxon>Bacteria</taxon>
        <taxon>Bacillati</taxon>
        <taxon>Actinomycetota</taxon>
        <taxon>Actinomycetes</taxon>
        <taxon>Propionibacteriales</taxon>
        <taxon>Actinopolymorphaceae</taxon>
        <taxon>Actinopolymorpha</taxon>
    </lineage>
</organism>
<proteinExistence type="predicted"/>
<feature type="domain" description="Aminoglycoside phosphotransferase" evidence="1">
    <location>
        <begin position="85"/>
        <end position="267"/>
    </location>
</feature>
<dbReference type="Gene3D" id="3.30.200.150">
    <property type="match status" value="1"/>
</dbReference>
<comment type="caution">
    <text evidence="2">The sequence shown here is derived from an EMBL/GenBank/DDBJ whole genome shotgun (WGS) entry which is preliminary data.</text>
</comment>
<dbReference type="InterPro" id="IPR002575">
    <property type="entry name" value="Aminoglycoside_PTrfase"/>
</dbReference>
<evidence type="ECO:0000313" key="2">
    <source>
        <dbReference type="EMBL" id="MBE1610966.1"/>
    </source>
</evidence>